<feature type="compositionally biased region" description="Basic residues" evidence="1">
    <location>
        <begin position="204"/>
        <end position="214"/>
    </location>
</feature>
<keyword evidence="3" id="KW-1185">Reference proteome</keyword>
<evidence type="ECO:0000313" key="3">
    <source>
        <dbReference type="Proteomes" id="UP001372338"/>
    </source>
</evidence>
<dbReference type="AlphaFoldDB" id="A0AAN9E0L4"/>
<reference evidence="2 3" key="1">
    <citation type="submission" date="2024-01" db="EMBL/GenBank/DDBJ databases">
        <title>The genomes of 5 underutilized Papilionoideae crops provide insights into root nodulation and disease resistanc.</title>
        <authorList>
            <person name="Yuan L."/>
        </authorList>
    </citation>
    <scope>NUCLEOTIDE SEQUENCE [LARGE SCALE GENOMIC DNA]</scope>
    <source>
        <strain evidence="2">ZHUSHIDOU_FW_LH</strain>
        <tissue evidence="2">Leaf</tissue>
    </source>
</reference>
<dbReference type="Proteomes" id="UP001372338">
    <property type="component" value="Unassembled WGS sequence"/>
</dbReference>
<evidence type="ECO:0000313" key="2">
    <source>
        <dbReference type="EMBL" id="KAK7243356.1"/>
    </source>
</evidence>
<proteinExistence type="predicted"/>
<comment type="caution">
    <text evidence="2">The sequence shown here is derived from an EMBL/GenBank/DDBJ whole genome shotgun (WGS) entry which is preliminary data.</text>
</comment>
<feature type="region of interest" description="Disordered" evidence="1">
    <location>
        <begin position="183"/>
        <end position="214"/>
    </location>
</feature>
<name>A0AAN9E0L4_CROPI</name>
<sequence>MKLETDHMLFSMNEANRIYLSIQEPPPASHDPDLPNVDGVVPTTSRERDGLERRRRHEPAVERPQQTPMDRQLGMYYAPQPYPYYASQALYETYFYPRLPESAQIQQSPPTQEGYIPSSLPHGYIPSPQYHGYMPMPQMQGYNTPSPYDPMTSTLSALARWDRESVSPSVDFYELAGTSAPQIDLNTKLFDESNDQDDNQGVRRNPHRGARDRH</sequence>
<dbReference type="EMBL" id="JAYWIO010000008">
    <property type="protein sequence ID" value="KAK7243356.1"/>
    <property type="molecule type" value="Genomic_DNA"/>
</dbReference>
<accession>A0AAN9E0L4</accession>
<organism evidence="2 3">
    <name type="scientific">Crotalaria pallida</name>
    <name type="common">Smooth rattlebox</name>
    <name type="synonym">Crotalaria striata</name>
    <dbReference type="NCBI Taxonomy" id="3830"/>
    <lineage>
        <taxon>Eukaryota</taxon>
        <taxon>Viridiplantae</taxon>
        <taxon>Streptophyta</taxon>
        <taxon>Embryophyta</taxon>
        <taxon>Tracheophyta</taxon>
        <taxon>Spermatophyta</taxon>
        <taxon>Magnoliopsida</taxon>
        <taxon>eudicotyledons</taxon>
        <taxon>Gunneridae</taxon>
        <taxon>Pentapetalae</taxon>
        <taxon>rosids</taxon>
        <taxon>fabids</taxon>
        <taxon>Fabales</taxon>
        <taxon>Fabaceae</taxon>
        <taxon>Papilionoideae</taxon>
        <taxon>50 kb inversion clade</taxon>
        <taxon>genistoids sensu lato</taxon>
        <taxon>core genistoids</taxon>
        <taxon>Crotalarieae</taxon>
        <taxon>Crotalaria</taxon>
    </lineage>
</organism>
<feature type="region of interest" description="Disordered" evidence="1">
    <location>
        <begin position="23"/>
        <end position="70"/>
    </location>
</feature>
<evidence type="ECO:0000256" key="1">
    <source>
        <dbReference type="SAM" id="MobiDB-lite"/>
    </source>
</evidence>
<protein>
    <submittedName>
        <fullName evidence="2">Uncharacterized protein</fullName>
    </submittedName>
</protein>
<gene>
    <name evidence="2" type="ORF">RIF29_38149</name>
</gene>